<evidence type="ECO:0000256" key="2">
    <source>
        <dbReference type="SAM" id="Phobius"/>
    </source>
</evidence>
<accession>A0A2T2P259</accession>
<proteinExistence type="predicted"/>
<sequence length="316" mass="35874">MPPPRALDNRTSSPISVRPPVLFTDLPNLARREVPPSVRPPIAFTDSPTLSRREQSVEIFTDTPAGIFASFFVCLVIFCVVSYCVYDSFKRTRAKRARNKRAQHNQRRWVQHIRTSFQDPPYRPKLPSITVSSLTSLQNAIKSMGKDGELQRPEPSLQARPSLRIPQPPKPRKAPEPVKQEETLDNHLSGFKFFSEKSEKPFPTVGDYIYKRGKFAPEPKPKPTPRSTKILAKVESFETVHEKQPDIPHSSYDALTHQVKEDRPSARSSPQHLGTISPKNWKEPFAVGAEDDGSLKFEDLDSPDPRPKPVLHFRDV</sequence>
<name>A0A2T2P259_CORCC</name>
<feature type="transmembrane region" description="Helical" evidence="2">
    <location>
        <begin position="65"/>
        <end position="86"/>
    </location>
</feature>
<organism evidence="3 4">
    <name type="scientific">Corynespora cassiicola Philippines</name>
    <dbReference type="NCBI Taxonomy" id="1448308"/>
    <lineage>
        <taxon>Eukaryota</taxon>
        <taxon>Fungi</taxon>
        <taxon>Dikarya</taxon>
        <taxon>Ascomycota</taxon>
        <taxon>Pezizomycotina</taxon>
        <taxon>Dothideomycetes</taxon>
        <taxon>Pleosporomycetidae</taxon>
        <taxon>Pleosporales</taxon>
        <taxon>Corynesporascaceae</taxon>
        <taxon>Corynespora</taxon>
    </lineage>
</organism>
<feature type="compositionally biased region" description="Polar residues" evidence="1">
    <location>
        <begin position="266"/>
        <end position="278"/>
    </location>
</feature>
<keyword evidence="2" id="KW-0472">Membrane</keyword>
<dbReference type="EMBL" id="KZ678131">
    <property type="protein sequence ID" value="PSN71438.1"/>
    <property type="molecule type" value="Genomic_DNA"/>
</dbReference>
<evidence type="ECO:0000313" key="3">
    <source>
        <dbReference type="EMBL" id="PSN71438.1"/>
    </source>
</evidence>
<dbReference type="Proteomes" id="UP000240883">
    <property type="component" value="Unassembled WGS sequence"/>
</dbReference>
<feature type="region of interest" description="Disordered" evidence="1">
    <location>
        <begin position="145"/>
        <end position="182"/>
    </location>
</feature>
<feature type="region of interest" description="Disordered" evidence="1">
    <location>
        <begin position="257"/>
        <end position="316"/>
    </location>
</feature>
<dbReference type="AlphaFoldDB" id="A0A2T2P259"/>
<protein>
    <submittedName>
        <fullName evidence="3">Uncharacterized protein</fullName>
    </submittedName>
</protein>
<evidence type="ECO:0000256" key="1">
    <source>
        <dbReference type="SAM" id="MobiDB-lite"/>
    </source>
</evidence>
<evidence type="ECO:0000313" key="4">
    <source>
        <dbReference type="Proteomes" id="UP000240883"/>
    </source>
</evidence>
<keyword evidence="4" id="KW-1185">Reference proteome</keyword>
<feature type="compositionally biased region" description="Basic and acidic residues" evidence="1">
    <location>
        <begin position="173"/>
        <end position="182"/>
    </location>
</feature>
<gene>
    <name evidence="3" type="ORF">BS50DRAFT_584928</name>
</gene>
<feature type="compositionally biased region" description="Basic and acidic residues" evidence="1">
    <location>
        <begin position="293"/>
        <end position="316"/>
    </location>
</feature>
<keyword evidence="2" id="KW-0812">Transmembrane</keyword>
<reference evidence="3 4" key="1">
    <citation type="journal article" date="2018" name="Front. Microbiol.">
        <title>Genome-Wide Analysis of Corynespora cassiicola Leaf Fall Disease Putative Effectors.</title>
        <authorList>
            <person name="Lopez D."/>
            <person name="Ribeiro S."/>
            <person name="Label P."/>
            <person name="Fumanal B."/>
            <person name="Venisse J.S."/>
            <person name="Kohler A."/>
            <person name="de Oliveira R.R."/>
            <person name="Labutti K."/>
            <person name="Lipzen A."/>
            <person name="Lail K."/>
            <person name="Bauer D."/>
            <person name="Ohm R.A."/>
            <person name="Barry K.W."/>
            <person name="Spatafora J."/>
            <person name="Grigoriev I.V."/>
            <person name="Martin F.M."/>
            <person name="Pujade-Renaud V."/>
        </authorList>
    </citation>
    <scope>NUCLEOTIDE SEQUENCE [LARGE SCALE GENOMIC DNA]</scope>
    <source>
        <strain evidence="3 4">Philippines</strain>
    </source>
</reference>
<keyword evidence="2" id="KW-1133">Transmembrane helix</keyword>